<dbReference type="InterPro" id="IPR002645">
    <property type="entry name" value="STAS_dom"/>
</dbReference>
<dbReference type="Gene3D" id="3.30.750.24">
    <property type="entry name" value="STAS domain"/>
    <property type="match status" value="1"/>
</dbReference>
<dbReference type="PROSITE" id="PS50801">
    <property type="entry name" value="STAS"/>
    <property type="match status" value="1"/>
</dbReference>
<dbReference type="InterPro" id="IPR052746">
    <property type="entry name" value="MlaB_ABC_Transporter"/>
</dbReference>
<evidence type="ECO:0000259" key="3">
    <source>
        <dbReference type="PROSITE" id="PS50801"/>
    </source>
</evidence>
<feature type="domain" description="STAS" evidence="3">
    <location>
        <begin position="1"/>
        <end position="108"/>
    </location>
</feature>
<keyword evidence="5" id="KW-1185">Reference proteome</keyword>
<dbReference type="EMBL" id="FNXF01000002">
    <property type="protein sequence ID" value="SEH65858.1"/>
    <property type="molecule type" value="Genomic_DNA"/>
</dbReference>
<evidence type="ECO:0000313" key="4">
    <source>
        <dbReference type="EMBL" id="SEH65858.1"/>
    </source>
</evidence>
<dbReference type="RefSeq" id="WP_092790256.1">
    <property type="nucleotide sequence ID" value="NZ_FNXF01000002.1"/>
</dbReference>
<dbReference type="NCBIfam" id="TIGR00377">
    <property type="entry name" value="ant_ant_sig"/>
    <property type="match status" value="1"/>
</dbReference>
<dbReference type="Pfam" id="PF13466">
    <property type="entry name" value="STAS_2"/>
    <property type="match status" value="1"/>
</dbReference>
<dbReference type="AlphaFoldDB" id="A0A1H6JYZ5"/>
<gene>
    <name evidence="4" type="ORF">SAMN05660691_00695</name>
</gene>
<dbReference type="Proteomes" id="UP000199371">
    <property type="component" value="Unassembled WGS sequence"/>
</dbReference>
<dbReference type="CDD" id="cd07043">
    <property type="entry name" value="STAS_anti-anti-sigma_factors"/>
    <property type="match status" value="1"/>
</dbReference>
<dbReference type="PANTHER" id="PTHR35849">
    <property type="entry name" value="BLR2341 PROTEIN"/>
    <property type="match status" value="1"/>
</dbReference>
<proteinExistence type="inferred from homology"/>
<dbReference type="STRING" id="173990.SAMN05660691_00695"/>
<dbReference type="GO" id="GO:0043856">
    <property type="term" value="F:anti-sigma factor antagonist activity"/>
    <property type="evidence" value="ECO:0007669"/>
    <property type="project" value="InterPro"/>
</dbReference>
<evidence type="ECO:0000256" key="1">
    <source>
        <dbReference type="ARBA" id="ARBA00009013"/>
    </source>
</evidence>
<dbReference type="PANTHER" id="PTHR35849:SF2">
    <property type="entry name" value="BLR2341 PROTEIN"/>
    <property type="match status" value="1"/>
</dbReference>
<name>A0A1H6JYZ5_9GAMM</name>
<evidence type="ECO:0000313" key="5">
    <source>
        <dbReference type="Proteomes" id="UP000199371"/>
    </source>
</evidence>
<dbReference type="InterPro" id="IPR036513">
    <property type="entry name" value="STAS_dom_sf"/>
</dbReference>
<comment type="similarity">
    <text evidence="1 2">Belongs to the anti-sigma-factor antagonist family.</text>
</comment>
<protein>
    <recommendedName>
        <fullName evidence="2">Anti-sigma factor antagonist</fullName>
    </recommendedName>
</protein>
<dbReference type="InterPro" id="IPR058548">
    <property type="entry name" value="MlaB-like_STAS"/>
</dbReference>
<organism evidence="4 5">
    <name type="scientific">Rheinheimera pacifica</name>
    <dbReference type="NCBI Taxonomy" id="173990"/>
    <lineage>
        <taxon>Bacteria</taxon>
        <taxon>Pseudomonadati</taxon>
        <taxon>Pseudomonadota</taxon>
        <taxon>Gammaproteobacteria</taxon>
        <taxon>Chromatiales</taxon>
        <taxon>Chromatiaceae</taxon>
        <taxon>Rheinheimera</taxon>
    </lineage>
</organism>
<reference evidence="5" key="1">
    <citation type="submission" date="2016-10" db="EMBL/GenBank/DDBJ databases">
        <authorList>
            <person name="Varghese N."/>
            <person name="Submissions S."/>
        </authorList>
    </citation>
    <scope>NUCLEOTIDE SEQUENCE [LARGE SCALE GENOMIC DNA]</scope>
    <source>
        <strain evidence="5">DSM 17616</strain>
    </source>
</reference>
<sequence>MTIRSSMFNEVPLLHIEGEMTIYTAALLQQQLQLYIAQYSELELNLSQVSDIDSAGLQLLMAAKRQAANQGAVLRLTGHSPAVLEVFDLCNMAAFFGDPLIIPDVSHG</sequence>
<dbReference type="SUPFAM" id="SSF52091">
    <property type="entry name" value="SpoIIaa-like"/>
    <property type="match status" value="1"/>
</dbReference>
<dbReference type="InterPro" id="IPR003658">
    <property type="entry name" value="Anti-sigma_ant"/>
</dbReference>
<evidence type="ECO:0000256" key="2">
    <source>
        <dbReference type="RuleBase" id="RU003749"/>
    </source>
</evidence>
<dbReference type="OrthoDB" id="3296574at2"/>
<accession>A0A1H6JYZ5</accession>